<dbReference type="AlphaFoldDB" id="A0A3P7GK21"/>
<protein>
    <submittedName>
        <fullName evidence="2">Uncharacterized protein</fullName>
    </submittedName>
</protein>
<accession>A0A3P7GK21</accession>
<keyword evidence="1" id="KW-0472">Membrane</keyword>
<gene>
    <name evidence="2" type="ORF">WBA_LOCUS12535</name>
</gene>
<evidence type="ECO:0000256" key="1">
    <source>
        <dbReference type="SAM" id="Phobius"/>
    </source>
</evidence>
<dbReference type="InParanoid" id="A0A3P7GK21"/>
<keyword evidence="1" id="KW-1133">Transmembrane helix</keyword>
<dbReference type="EMBL" id="UYWW01012878">
    <property type="protein sequence ID" value="VDM22542.1"/>
    <property type="molecule type" value="Genomic_DNA"/>
</dbReference>
<reference evidence="2 3" key="1">
    <citation type="submission" date="2018-11" db="EMBL/GenBank/DDBJ databases">
        <authorList>
            <consortium name="Pathogen Informatics"/>
        </authorList>
    </citation>
    <scope>NUCLEOTIDE SEQUENCE [LARGE SCALE GENOMIC DNA]</scope>
</reference>
<keyword evidence="3" id="KW-1185">Reference proteome</keyword>
<dbReference type="Proteomes" id="UP000270924">
    <property type="component" value="Unassembled WGS sequence"/>
</dbReference>
<feature type="transmembrane region" description="Helical" evidence="1">
    <location>
        <begin position="107"/>
        <end position="126"/>
    </location>
</feature>
<sequence>MEKATVKTSSGKLLNRPINLFYLMEMNEEDSDEVRIIKPNNETDDRPIASRTRGAERKQKLLQTNTKGTCCTHKNSCKNRSSTRTVCTNASKFTQEELNQLTANRKLVSLCICIFIVISVTVHLKLKLICIVFKCFKRSQQKTNPTEIELVLSLKDKQNQNLSLQPNSSQIDIFKYIPKIFFFPSVGNVEKPKKYLLHTKCFE</sequence>
<name>A0A3P7GK21_WUCBA</name>
<evidence type="ECO:0000313" key="3">
    <source>
        <dbReference type="Proteomes" id="UP000270924"/>
    </source>
</evidence>
<proteinExistence type="predicted"/>
<dbReference type="OrthoDB" id="10639648at2759"/>
<evidence type="ECO:0000313" key="2">
    <source>
        <dbReference type="EMBL" id="VDM22542.1"/>
    </source>
</evidence>
<keyword evidence="1" id="KW-0812">Transmembrane</keyword>
<organism evidence="2 3">
    <name type="scientific">Wuchereria bancrofti</name>
    <dbReference type="NCBI Taxonomy" id="6293"/>
    <lineage>
        <taxon>Eukaryota</taxon>
        <taxon>Metazoa</taxon>
        <taxon>Ecdysozoa</taxon>
        <taxon>Nematoda</taxon>
        <taxon>Chromadorea</taxon>
        <taxon>Rhabditida</taxon>
        <taxon>Spirurina</taxon>
        <taxon>Spiruromorpha</taxon>
        <taxon>Filarioidea</taxon>
        <taxon>Onchocercidae</taxon>
        <taxon>Wuchereria</taxon>
    </lineage>
</organism>